<accession>A0ABW6FL34</accession>
<feature type="region of interest" description="Disordered" evidence="1">
    <location>
        <begin position="1"/>
        <end position="41"/>
    </location>
</feature>
<comment type="caution">
    <text evidence="2">The sequence shown here is derived from an EMBL/GenBank/DDBJ whole genome shotgun (WGS) entry which is preliminary data.</text>
</comment>
<feature type="compositionally biased region" description="Basic residues" evidence="1">
    <location>
        <begin position="1"/>
        <end position="12"/>
    </location>
</feature>
<evidence type="ECO:0000313" key="2">
    <source>
        <dbReference type="EMBL" id="MFD5100401.1"/>
    </source>
</evidence>
<gene>
    <name evidence="2" type="ORF">ACFWJN_15770</name>
</gene>
<reference evidence="2 3" key="1">
    <citation type="submission" date="2024-09" db="EMBL/GenBank/DDBJ databases">
        <title>The Natural Products Discovery Center: Release of the First 8490 Sequenced Strains for Exploring Actinobacteria Biosynthetic Diversity.</title>
        <authorList>
            <person name="Kalkreuter E."/>
            <person name="Kautsar S.A."/>
            <person name="Yang D."/>
            <person name="Bader C.D."/>
            <person name="Teijaro C.N."/>
            <person name="Fluegel L."/>
            <person name="Davis C.M."/>
            <person name="Simpson J.R."/>
            <person name="Lauterbach L."/>
            <person name="Steele A.D."/>
            <person name="Gui C."/>
            <person name="Meng S."/>
            <person name="Li G."/>
            <person name="Viehrig K."/>
            <person name="Ye F."/>
            <person name="Su P."/>
            <person name="Kiefer A.F."/>
            <person name="Nichols A."/>
            <person name="Cepeda A.J."/>
            <person name="Yan W."/>
            <person name="Fan B."/>
            <person name="Jiang Y."/>
            <person name="Adhikari A."/>
            <person name="Zheng C.-J."/>
            <person name="Schuster L."/>
            <person name="Cowan T.M."/>
            <person name="Smanski M.J."/>
            <person name="Chevrette M.G."/>
            <person name="De Carvalho L.P.S."/>
            <person name="Shen B."/>
        </authorList>
    </citation>
    <scope>NUCLEOTIDE SEQUENCE [LARGE SCALE GENOMIC DNA]</scope>
    <source>
        <strain evidence="2 3">NPDC058348</strain>
    </source>
</reference>
<proteinExistence type="predicted"/>
<dbReference type="RefSeq" id="WP_386714174.1">
    <property type="nucleotide sequence ID" value="NZ_JBHXIJ010000097.1"/>
</dbReference>
<organism evidence="2 3">
    <name type="scientific">Streptomyces albidochromogenes</name>
    <dbReference type="NCBI Taxonomy" id="329524"/>
    <lineage>
        <taxon>Bacteria</taxon>
        <taxon>Bacillati</taxon>
        <taxon>Actinomycetota</taxon>
        <taxon>Actinomycetes</taxon>
        <taxon>Kitasatosporales</taxon>
        <taxon>Streptomycetaceae</taxon>
        <taxon>Streptomyces</taxon>
    </lineage>
</organism>
<name>A0ABW6FL34_9ACTN</name>
<sequence>MTLLRKYTHRSAVRPSVSDTGAQEHGAARAPDRDDSYSPPVVVDLGHVREVTLGSSSSGTADANSHYYW</sequence>
<evidence type="ECO:0000313" key="3">
    <source>
        <dbReference type="Proteomes" id="UP001598448"/>
    </source>
</evidence>
<dbReference type="NCBIfam" id="NF033521">
    <property type="entry name" value="lasso_leader_L3"/>
    <property type="match status" value="1"/>
</dbReference>
<protein>
    <submittedName>
        <fullName evidence="2">Lasso RiPP family leader peptide-containing protein</fullName>
    </submittedName>
</protein>
<evidence type="ECO:0000256" key="1">
    <source>
        <dbReference type="SAM" id="MobiDB-lite"/>
    </source>
</evidence>
<dbReference type="EMBL" id="JBHXIJ010000097">
    <property type="protein sequence ID" value="MFD5100401.1"/>
    <property type="molecule type" value="Genomic_DNA"/>
</dbReference>
<feature type="compositionally biased region" description="Basic and acidic residues" evidence="1">
    <location>
        <begin position="26"/>
        <end position="36"/>
    </location>
</feature>
<keyword evidence="3" id="KW-1185">Reference proteome</keyword>
<dbReference type="Proteomes" id="UP001598448">
    <property type="component" value="Unassembled WGS sequence"/>
</dbReference>